<feature type="transmembrane region" description="Helical" evidence="1">
    <location>
        <begin position="368"/>
        <end position="387"/>
    </location>
</feature>
<dbReference type="SUPFAM" id="SSF49785">
    <property type="entry name" value="Galactose-binding domain-like"/>
    <property type="match status" value="1"/>
</dbReference>
<accession>A0A1F5KBK3</accession>
<evidence type="ECO:0000256" key="1">
    <source>
        <dbReference type="SAM" id="Phobius"/>
    </source>
</evidence>
<dbReference type="Proteomes" id="UP000176527">
    <property type="component" value="Unassembled WGS sequence"/>
</dbReference>
<feature type="transmembrane region" description="Helical" evidence="1">
    <location>
        <begin position="340"/>
        <end position="362"/>
    </location>
</feature>
<feature type="transmembrane region" description="Helical" evidence="1">
    <location>
        <begin position="152"/>
        <end position="175"/>
    </location>
</feature>
<comment type="caution">
    <text evidence="2">The sequence shown here is derived from an EMBL/GenBank/DDBJ whole genome shotgun (WGS) entry which is preliminary data.</text>
</comment>
<keyword evidence="1" id="KW-1133">Transmembrane helix</keyword>
<feature type="transmembrane region" description="Helical" evidence="1">
    <location>
        <begin position="453"/>
        <end position="473"/>
    </location>
</feature>
<keyword evidence="1" id="KW-0812">Transmembrane</keyword>
<keyword evidence="1" id="KW-0472">Membrane</keyword>
<dbReference type="Gene3D" id="2.60.120.260">
    <property type="entry name" value="Galactose-binding domain-like"/>
    <property type="match status" value="1"/>
</dbReference>
<feature type="transmembrane region" description="Helical" evidence="1">
    <location>
        <begin position="285"/>
        <end position="310"/>
    </location>
</feature>
<feature type="transmembrane region" description="Helical" evidence="1">
    <location>
        <begin position="81"/>
        <end position="105"/>
    </location>
</feature>
<feature type="transmembrane region" description="Helical" evidence="1">
    <location>
        <begin position="182"/>
        <end position="200"/>
    </location>
</feature>
<dbReference type="AlphaFoldDB" id="A0A1F5KBK3"/>
<evidence type="ECO:0000313" key="3">
    <source>
        <dbReference type="Proteomes" id="UP000176527"/>
    </source>
</evidence>
<feature type="transmembrane region" description="Helical" evidence="1">
    <location>
        <begin position="236"/>
        <end position="261"/>
    </location>
</feature>
<feature type="transmembrane region" description="Helical" evidence="1">
    <location>
        <begin position="480"/>
        <end position="499"/>
    </location>
</feature>
<feature type="transmembrane region" description="Helical" evidence="1">
    <location>
        <begin position="399"/>
        <end position="417"/>
    </location>
</feature>
<gene>
    <name evidence="2" type="ORF">A3F00_02900</name>
</gene>
<dbReference type="EMBL" id="MFDE01000025">
    <property type="protein sequence ID" value="OGE38248.1"/>
    <property type="molecule type" value="Genomic_DNA"/>
</dbReference>
<feature type="transmembrane region" description="Helical" evidence="1">
    <location>
        <begin position="12"/>
        <end position="32"/>
    </location>
</feature>
<proteinExistence type="predicted"/>
<organism evidence="2 3">
    <name type="scientific">Candidatus Daviesbacteria bacterium RIFCSPHIGHO2_12_FULL_37_11</name>
    <dbReference type="NCBI Taxonomy" id="1797777"/>
    <lineage>
        <taxon>Bacteria</taxon>
        <taxon>Candidatus Daviesiibacteriota</taxon>
    </lineage>
</organism>
<name>A0A1F5KBK3_9BACT</name>
<feature type="transmembrane region" description="Helical" evidence="1">
    <location>
        <begin position="44"/>
        <end position="65"/>
    </location>
</feature>
<sequence>MSQVILFFKKHTFITVNIFVLLAAFFSFRYFIERILFPFVGMGWAYLIDQLVPLYVTIVASFFFLKRRTNINKVQARLKKHFWLLCLIFISALIVHLGILNYFFWAEEVNFILKPITQNDPFRFHLVGSSNMRGYFVSSYAFLYLVFGTKAWVYPLFSIMYFAISTLFVYWFIFLLTNKKSVAGLATLFFASTPAFLDMFTFHTTAHAPTLIAGLTSFICLLYYKRNYQKRGSFTYYILSLMFFFTAIKIGFIRSAGYTFIPPLLLLLPLDNRIRIKPLSVITNWLPYIVITFSFVLLEFIYPELINLFVGIVKSMSLSPVIDYITEYRGIDSSLNLTKLVFFFTHLFIPSGLVAEILPFFQSTFPKISLVLSLGIIIILCILFTLFITLRSRHKETKWLIIFASFFIILNMFHNALGYQAPDFFNPETNNFAQLFDREFSQESSGYGPGSRYIFSSAVGASLLFALFVYWLAKKGKKSVFFAILFCIIVIGGNTYFTIRAQINNFDGMNKYKSLVENIFKLVPRDGKPKLLFSTNPESNSLDRKFGGWEWLYGFYKENELYYSTDPKEVSTLIKNNHYTKDNLYAFFNNPHTLTFTDISEETRRYFFTKSENLKSDKSFEFPKPNNKSAEKKIIGVNTTIYERAIIESLPINERIITEEDLNLKFRFKKLSTPTLPLSDAFFTEKGKISTYNFPQKVWEIIEPPPLIFSNPELLKQRSNEKSAEKFTQILTILQDRKKLIANARVTVSDMEDKTFITAESLIDGFYTTHPNPTSQEHYFIAEENPTTVTISFPDIRYIKRILLNTPLIYTSSQYPKKITLSASLDDLKFDKIITQENLIPENWSPNKGAMTKIDLPKTINSRSLKLEITSARPVVLDEIVIDNEKAISYSPLQIHQTEEIAYQYVNTFELYQQLADIKSYDHLTLLWACAEDLDWKKQLREKIEIVQGIWHATKINIPYRSNEFQDKVVINCFGSYLRKIFFIGPPYPVEMELIEAVLK</sequence>
<protein>
    <submittedName>
        <fullName evidence="2">Uncharacterized protein</fullName>
    </submittedName>
</protein>
<dbReference type="InterPro" id="IPR008979">
    <property type="entry name" value="Galactose-bd-like_sf"/>
</dbReference>
<feature type="transmembrane region" description="Helical" evidence="1">
    <location>
        <begin position="206"/>
        <end position="224"/>
    </location>
</feature>
<evidence type="ECO:0000313" key="2">
    <source>
        <dbReference type="EMBL" id="OGE38248.1"/>
    </source>
</evidence>
<reference evidence="2 3" key="1">
    <citation type="journal article" date="2016" name="Nat. Commun.">
        <title>Thousands of microbial genomes shed light on interconnected biogeochemical processes in an aquifer system.</title>
        <authorList>
            <person name="Anantharaman K."/>
            <person name="Brown C.T."/>
            <person name="Hug L.A."/>
            <person name="Sharon I."/>
            <person name="Castelle C.J."/>
            <person name="Probst A.J."/>
            <person name="Thomas B.C."/>
            <person name="Singh A."/>
            <person name="Wilkins M.J."/>
            <person name="Karaoz U."/>
            <person name="Brodie E.L."/>
            <person name="Williams K.H."/>
            <person name="Hubbard S.S."/>
            <person name="Banfield J.F."/>
        </authorList>
    </citation>
    <scope>NUCLEOTIDE SEQUENCE [LARGE SCALE GENOMIC DNA]</scope>
</reference>